<name>A0ABW4C1D9_9LACO</name>
<gene>
    <name evidence="5" type="ORF">ACFQ5L_10135</name>
</gene>
<dbReference type="EMBL" id="JBHTOJ010000036">
    <property type="protein sequence ID" value="MFD1421296.1"/>
    <property type="molecule type" value="Genomic_DNA"/>
</dbReference>
<dbReference type="InterPro" id="IPR050300">
    <property type="entry name" value="GDXG_lipolytic_enzyme"/>
</dbReference>
<dbReference type="GO" id="GO:0016787">
    <property type="term" value="F:hydrolase activity"/>
    <property type="evidence" value="ECO:0007669"/>
    <property type="project" value="UniProtKB-KW"/>
</dbReference>
<evidence type="ECO:0000256" key="2">
    <source>
        <dbReference type="ARBA" id="ARBA00022801"/>
    </source>
</evidence>
<keyword evidence="2 5" id="KW-0378">Hydrolase</keyword>
<comment type="similarity">
    <text evidence="1">Belongs to the 'GDXG' lipolytic enzyme family.</text>
</comment>
<proteinExistence type="inferred from homology"/>
<accession>A0ABW4C1D9</accession>
<dbReference type="PANTHER" id="PTHR48081:SF8">
    <property type="entry name" value="ALPHA_BETA HYDROLASE FOLD-3 DOMAIN-CONTAINING PROTEIN-RELATED"/>
    <property type="match status" value="1"/>
</dbReference>
<dbReference type="PANTHER" id="PTHR48081">
    <property type="entry name" value="AB HYDROLASE SUPERFAMILY PROTEIN C4A8.06C"/>
    <property type="match status" value="1"/>
</dbReference>
<feature type="domain" description="Alpha/beta hydrolase fold-3" evidence="4">
    <location>
        <begin position="103"/>
        <end position="318"/>
    </location>
</feature>
<evidence type="ECO:0000256" key="3">
    <source>
        <dbReference type="PROSITE-ProRule" id="PRU10038"/>
    </source>
</evidence>
<dbReference type="Pfam" id="PF07859">
    <property type="entry name" value="Abhydrolase_3"/>
    <property type="match status" value="1"/>
</dbReference>
<comment type="caution">
    <text evidence="5">The sequence shown here is derived from an EMBL/GenBank/DDBJ whole genome shotgun (WGS) entry which is preliminary data.</text>
</comment>
<dbReference type="PROSITE" id="PS01174">
    <property type="entry name" value="LIPASE_GDXG_SER"/>
    <property type="match status" value="1"/>
</dbReference>
<reference evidence="6" key="1">
    <citation type="journal article" date="2019" name="Int. J. Syst. Evol. Microbiol.">
        <title>The Global Catalogue of Microorganisms (GCM) 10K type strain sequencing project: providing services to taxonomists for standard genome sequencing and annotation.</title>
        <authorList>
            <consortium name="The Broad Institute Genomics Platform"/>
            <consortium name="The Broad Institute Genome Sequencing Center for Infectious Disease"/>
            <person name="Wu L."/>
            <person name="Ma J."/>
        </authorList>
    </citation>
    <scope>NUCLEOTIDE SEQUENCE [LARGE SCALE GENOMIC DNA]</scope>
    <source>
        <strain evidence="6">CCM 8931</strain>
    </source>
</reference>
<keyword evidence="6" id="KW-1185">Reference proteome</keyword>
<organism evidence="5 6">
    <name type="scientific">Lactiplantibacillus songbeiensis</name>
    <dbReference type="NCBI Taxonomy" id="2559920"/>
    <lineage>
        <taxon>Bacteria</taxon>
        <taxon>Bacillati</taxon>
        <taxon>Bacillota</taxon>
        <taxon>Bacilli</taxon>
        <taxon>Lactobacillales</taxon>
        <taxon>Lactobacillaceae</taxon>
        <taxon>Lactiplantibacillus</taxon>
    </lineage>
</organism>
<dbReference type="RefSeq" id="WP_137635574.1">
    <property type="nucleotide sequence ID" value="NZ_BJDL01000023.1"/>
</dbReference>
<evidence type="ECO:0000259" key="4">
    <source>
        <dbReference type="Pfam" id="PF07859"/>
    </source>
</evidence>
<evidence type="ECO:0000313" key="5">
    <source>
        <dbReference type="EMBL" id="MFD1421296.1"/>
    </source>
</evidence>
<feature type="active site" evidence="3">
    <location>
        <position position="176"/>
    </location>
</feature>
<dbReference type="SUPFAM" id="SSF53474">
    <property type="entry name" value="alpha/beta-Hydrolases"/>
    <property type="match status" value="1"/>
</dbReference>
<evidence type="ECO:0000256" key="1">
    <source>
        <dbReference type="ARBA" id="ARBA00010515"/>
    </source>
</evidence>
<evidence type="ECO:0000313" key="6">
    <source>
        <dbReference type="Proteomes" id="UP001597188"/>
    </source>
</evidence>
<dbReference type="Gene3D" id="3.40.50.1820">
    <property type="entry name" value="alpha/beta hydrolase"/>
    <property type="match status" value="1"/>
</dbReference>
<dbReference type="InterPro" id="IPR029058">
    <property type="entry name" value="AB_hydrolase_fold"/>
</dbReference>
<sequence>MITSPVAERTNRINGVLKITKPFNINIASGQFDPRVLAGLTKFKEPVSLANDLASLRAGSLTPPITDPIGDLVSVTPKTMTALQRTVNVEWLTPRTITGSQVLVYFHGGAFYGGTPANNTILLKLIADRSHCEILNVDYGLAPEHPAPEGILDGLTVIQALARDYPQAKIAIAGDSAGANIAMAVANLNRQFGSHNIHQQLLLYPVTAPGTDHTGPLWDASQYTIIPAQQPIFTHYHTMFKQLDTIMTQTYLPSQIDASDPLITPINQANFATTPPTLIMVGEFDPFRLQAWSYATHLAAADVATTFVQYQGQNHAFAPLIDQFWQARDVADLMTERLVNLV</sequence>
<protein>
    <submittedName>
        <fullName evidence="5">Alpha/beta hydrolase</fullName>
    </submittedName>
</protein>
<dbReference type="InterPro" id="IPR033140">
    <property type="entry name" value="Lipase_GDXG_put_SER_AS"/>
</dbReference>
<dbReference type="Proteomes" id="UP001597188">
    <property type="component" value="Unassembled WGS sequence"/>
</dbReference>
<dbReference type="InterPro" id="IPR013094">
    <property type="entry name" value="AB_hydrolase_3"/>
</dbReference>